<evidence type="ECO:0000256" key="3">
    <source>
        <dbReference type="ARBA" id="ARBA00023163"/>
    </source>
</evidence>
<gene>
    <name evidence="5" type="ORF">GCM10009809_12920</name>
</gene>
<evidence type="ECO:0000313" key="6">
    <source>
        <dbReference type="Proteomes" id="UP001501138"/>
    </source>
</evidence>
<dbReference type="InterPro" id="IPR036388">
    <property type="entry name" value="WH-like_DNA-bd_sf"/>
</dbReference>
<dbReference type="RefSeq" id="WP_344246795.1">
    <property type="nucleotide sequence ID" value="NZ_BAAAPM010000003.1"/>
</dbReference>
<sequence>MPVPRAAARELVQSLEDLSRAQREAAMRVARDLDLPRAGLGALHLLTRCGRVQLGDVAAKLRVDVSVASRQVSALVDAGLVRRTIDDDDRRARTLELTDAGRDFAEESFRRIDDLVSESFSDWTEKDLADATSRIRSVAAALTTNHDRAAAHEESPTP</sequence>
<dbReference type="PROSITE" id="PS01117">
    <property type="entry name" value="HTH_MARR_1"/>
    <property type="match status" value="1"/>
</dbReference>
<dbReference type="SUPFAM" id="SSF46785">
    <property type="entry name" value="Winged helix' DNA-binding domain"/>
    <property type="match status" value="1"/>
</dbReference>
<dbReference type="InterPro" id="IPR000835">
    <property type="entry name" value="HTH_MarR-typ"/>
</dbReference>
<dbReference type="PANTHER" id="PTHR33164:SF57">
    <property type="entry name" value="MARR-FAMILY TRANSCRIPTIONAL REGULATOR"/>
    <property type="match status" value="1"/>
</dbReference>
<evidence type="ECO:0000256" key="2">
    <source>
        <dbReference type="ARBA" id="ARBA00023125"/>
    </source>
</evidence>
<feature type="domain" description="HTH marR-type" evidence="4">
    <location>
        <begin position="8"/>
        <end position="140"/>
    </location>
</feature>
<dbReference type="Gene3D" id="1.10.10.10">
    <property type="entry name" value="Winged helix-like DNA-binding domain superfamily/Winged helix DNA-binding domain"/>
    <property type="match status" value="1"/>
</dbReference>
<comment type="caution">
    <text evidence="5">The sequence shown here is derived from an EMBL/GenBank/DDBJ whole genome shotgun (WGS) entry which is preliminary data.</text>
</comment>
<evidence type="ECO:0000256" key="1">
    <source>
        <dbReference type="ARBA" id="ARBA00023015"/>
    </source>
</evidence>
<keyword evidence="2" id="KW-0238">DNA-binding</keyword>
<name>A0ABN2J5X9_9MICO</name>
<dbReference type="Proteomes" id="UP001501138">
    <property type="component" value="Unassembled WGS sequence"/>
</dbReference>
<keyword evidence="3" id="KW-0804">Transcription</keyword>
<proteinExistence type="predicted"/>
<dbReference type="PROSITE" id="PS50995">
    <property type="entry name" value="HTH_MARR_2"/>
    <property type="match status" value="1"/>
</dbReference>
<evidence type="ECO:0000259" key="4">
    <source>
        <dbReference type="PROSITE" id="PS50995"/>
    </source>
</evidence>
<keyword evidence="1" id="KW-0805">Transcription regulation</keyword>
<dbReference type="SMART" id="SM00347">
    <property type="entry name" value="HTH_MARR"/>
    <property type="match status" value="1"/>
</dbReference>
<protein>
    <submittedName>
        <fullName evidence="5">MarR family transcriptional regulator</fullName>
    </submittedName>
</protein>
<keyword evidence="6" id="KW-1185">Reference proteome</keyword>
<reference evidence="5 6" key="1">
    <citation type="journal article" date="2019" name="Int. J. Syst. Evol. Microbiol.">
        <title>The Global Catalogue of Microorganisms (GCM) 10K type strain sequencing project: providing services to taxonomists for standard genome sequencing and annotation.</title>
        <authorList>
            <consortium name="The Broad Institute Genomics Platform"/>
            <consortium name="The Broad Institute Genome Sequencing Center for Infectious Disease"/>
            <person name="Wu L."/>
            <person name="Ma J."/>
        </authorList>
    </citation>
    <scope>NUCLEOTIDE SEQUENCE [LARGE SCALE GENOMIC DNA]</scope>
    <source>
        <strain evidence="5 6">JCM 15589</strain>
    </source>
</reference>
<dbReference type="InterPro" id="IPR023187">
    <property type="entry name" value="Tscrpt_reg_MarR-type_CS"/>
</dbReference>
<dbReference type="Pfam" id="PF01047">
    <property type="entry name" value="MarR"/>
    <property type="match status" value="1"/>
</dbReference>
<dbReference type="InterPro" id="IPR036390">
    <property type="entry name" value="WH_DNA-bd_sf"/>
</dbReference>
<accession>A0ABN2J5X9</accession>
<dbReference type="PANTHER" id="PTHR33164">
    <property type="entry name" value="TRANSCRIPTIONAL REGULATOR, MARR FAMILY"/>
    <property type="match status" value="1"/>
</dbReference>
<evidence type="ECO:0000313" key="5">
    <source>
        <dbReference type="EMBL" id="GAA1718456.1"/>
    </source>
</evidence>
<dbReference type="EMBL" id="BAAAPM010000003">
    <property type="protein sequence ID" value="GAA1718456.1"/>
    <property type="molecule type" value="Genomic_DNA"/>
</dbReference>
<dbReference type="InterPro" id="IPR039422">
    <property type="entry name" value="MarR/SlyA-like"/>
</dbReference>
<organism evidence="5 6">
    <name type="scientific">Isoptericola hypogeus</name>
    <dbReference type="NCBI Taxonomy" id="300179"/>
    <lineage>
        <taxon>Bacteria</taxon>
        <taxon>Bacillati</taxon>
        <taxon>Actinomycetota</taxon>
        <taxon>Actinomycetes</taxon>
        <taxon>Micrococcales</taxon>
        <taxon>Promicromonosporaceae</taxon>
        <taxon>Isoptericola</taxon>
    </lineage>
</organism>